<evidence type="ECO:0000256" key="4">
    <source>
        <dbReference type="ARBA" id="ARBA00022695"/>
    </source>
</evidence>
<evidence type="ECO:0000313" key="11">
    <source>
        <dbReference type="EMBL" id="MSS81175.1"/>
    </source>
</evidence>
<keyword evidence="3 11" id="KW-0808">Transferase</keyword>
<dbReference type="RefSeq" id="WP_022487229.1">
    <property type="nucleotide sequence ID" value="NZ_VULN01000001.1"/>
</dbReference>
<dbReference type="GO" id="GO:0009360">
    <property type="term" value="C:DNA polymerase III complex"/>
    <property type="evidence" value="ECO:0007669"/>
    <property type="project" value="InterPro"/>
</dbReference>
<dbReference type="GO" id="GO:0003887">
    <property type="term" value="F:DNA-directed DNA polymerase activity"/>
    <property type="evidence" value="ECO:0007669"/>
    <property type="project" value="UniProtKB-KW"/>
</dbReference>
<dbReference type="SUPFAM" id="SSF48019">
    <property type="entry name" value="post-AAA+ oligomerization domain-like"/>
    <property type="match status" value="1"/>
</dbReference>
<dbReference type="EMBL" id="VULN01000001">
    <property type="protein sequence ID" value="MSS81175.1"/>
    <property type="molecule type" value="Genomic_DNA"/>
</dbReference>
<dbReference type="InterPro" id="IPR005790">
    <property type="entry name" value="DNA_polIII_delta"/>
</dbReference>
<dbReference type="Proteomes" id="UP000441455">
    <property type="component" value="Unassembled WGS sequence"/>
</dbReference>
<dbReference type="InterPro" id="IPR010372">
    <property type="entry name" value="DNA_pol3_delta_N"/>
</dbReference>
<name>A0A6N7VVW1_ACIFE</name>
<feature type="domain" description="DNA polymerase III delta subunit-like C-terminal" evidence="10">
    <location>
        <begin position="232"/>
        <end position="337"/>
    </location>
</feature>
<evidence type="ECO:0000256" key="6">
    <source>
        <dbReference type="ARBA" id="ARBA00022932"/>
    </source>
</evidence>
<comment type="catalytic activity">
    <reaction evidence="8">
        <text>DNA(n) + a 2'-deoxyribonucleoside 5'-triphosphate = DNA(n+1) + diphosphate</text>
        <dbReference type="Rhea" id="RHEA:22508"/>
        <dbReference type="Rhea" id="RHEA-COMP:17339"/>
        <dbReference type="Rhea" id="RHEA-COMP:17340"/>
        <dbReference type="ChEBI" id="CHEBI:33019"/>
        <dbReference type="ChEBI" id="CHEBI:61560"/>
        <dbReference type="ChEBI" id="CHEBI:173112"/>
        <dbReference type="EC" id="2.7.7.7"/>
    </reaction>
</comment>
<evidence type="ECO:0000256" key="3">
    <source>
        <dbReference type="ARBA" id="ARBA00022679"/>
    </source>
</evidence>
<dbReference type="PANTHER" id="PTHR34388">
    <property type="entry name" value="DNA POLYMERASE III SUBUNIT DELTA"/>
    <property type="match status" value="1"/>
</dbReference>
<reference evidence="11 12" key="1">
    <citation type="submission" date="2019-08" db="EMBL/GenBank/DDBJ databases">
        <title>In-depth cultivation of the pig gut microbiome towards novel bacterial diversity and tailored functional studies.</title>
        <authorList>
            <person name="Wylensek D."/>
            <person name="Hitch T.C.A."/>
            <person name="Clavel T."/>
        </authorList>
    </citation>
    <scope>NUCLEOTIDE SEQUENCE [LARGE SCALE GENOMIC DNA]</scope>
    <source>
        <strain evidence="11 12">WCA-389-WT-5B</strain>
    </source>
</reference>
<evidence type="ECO:0000256" key="5">
    <source>
        <dbReference type="ARBA" id="ARBA00022705"/>
    </source>
</evidence>
<keyword evidence="4 11" id="KW-0548">Nucleotidyltransferase</keyword>
<dbReference type="AlphaFoldDB" id="A0A6N7VVW1"/>
<evidence type="ECO:0000256" key="1">
    <source>
        <dbReference type="ARBA" id="ARBA00012417"/>
    </source>
</evidence>
<accession>A0A6N7VVW1</accession>
<dbReference type="Gene3D" id="1.20.272.10">
    <property type="match status" value="1"/>
</dbReference>
<dbReference type="Pfam" id="PF06144">
    <property type="entry name" value="DNA_pol3_delta"/>
    <property type="match status" value="1"/>
</dbReference>
<dbReference type="SUPFAM" id="SSF52540">
    <property type="entry name" value="P-loop containing nucleoside triphosphate hydrolases"/>
    <property type="match status" value="1"/>
</dbReference>
<evidence type="ECO:0000259" key="10">
    <source>
        <dbReference type="Pfam" id="PF21694"/>
    </source>
</evidence>
<dbReference type="PANTHER" id="PTHR34388:SF1">
    <property type="entry name" value="DNA POLYMERASE III SUBUNIT DELTA"/>
    <property type="match status" value="1"/>
</dbReference>
<evidence type="ECO:0000256" key="8">
    <source>
        <dbReference type="ARBA" id="ARBA00049244"/>
    </source>
</evidence>
<dbReference type="InterPro" id="IPR048466">
    <property type="entry name" value="DNA_pol3_delta-like_C"/>
</dbReference>
<dbReference type="GO" id="GO:0003677">
    <property type="term" value="F:DNA binding"/>
    <property type="evidence" value="ECO:0007669"/>
    <property type="project" value="InterPro"/>
</dbReference>
<evidence type="ECO:0000256" key="7">
    <source>
        <dbReference type="ARBA" id="ARBA00034754"/>
    </source>
</evidence>
<dbReference type="GO" id="GO:0006261">
    <property type="term" value="P:DNA-templated DNA replication"/>
    <property type="evidence" value="ECO:0007669"/>
    <property type="project" value="TreeGrafter"/>
</dbReference>
<sequence length="356" mass="40199">MNTTADVFLESLRKNPACPHVVIAWGEEEFFKKAVGQAFRQRAFAPDAEPAVWNFQKDFELEALREAINSVPFFGGGNWVVIEDPRMLGEKEKKERKPAGKGRKKTATPLEQFTELLKDVPEYSYVYCLCTKLDKRQSFYKTMSREAAVVECAPVRAYQLQPWLRSQAEAYGARFAPDAMNLIQEYVSAAETVPLLFLQQEIAKIALYAGDRKIWQKEDVARMFSQLPEISGFALGNAVEERKLDKVLTLLKEERTTSGSEGITGIVSRLFASLRRLLQVKELMAKGARQDAIASTLKIHPYAVKLAMQHSNYFTNESLQTCMVGLAQLMGESRQGGRSWSRLEEVLVTLVGKNRT</sequence>
<keyword evidence="6" id="KW-0239">DNA-directed DNA polymerase</keyword>
<dbReference type="Gene3D" id="1.10.8.60">
    <property type="match status" value="1"/>
</dbReference>
<dbReference type="NCBIfam" id="TIGR01128">
    <property type="entry name" value="holA"/>
    <property type="match status" value="1"/>
</dbReference>
<comment type="similarity">
    <text evidence="7">Belongs to the DNA polymerase HolA subunit family.</text>
</comment>
<dbReference type="EC" id="2.7.7.7" evidence="1"/>
<dbReference type="Pfam" id="PF21694">
    <property type="entry name" value="DNA_pol3_delta_C"/>
    <property type="match status" value="1"/>
</dbReference>
<evidence type="ECO:0000313" key="12">
    <source>
        <dbReference type="Proteomes" id="UP000441455"/>
    </source>
</evidence>
<dbReference type="InterPro" id="IPR008921">
    <property type="entry name" value="DNA_pol3_clamp-load_cplx_C"/>
</dbReference>
<dbReference type="Gene3D" id="3.40.50.300">
    <property type="entry name" value="P-loop containing nucleotide triphosphate hydrolases"/>
    <property type="match status" value="1"/>
</dbReference>
<feature type="domain" description="DNA polymerase III delta N-terminal" evidence="9">
    <location>
        <begin position="25"/>
        <end position="152"/>
    </location>
</feature>
<organism evidence="11 12">
    <name type="scientific">Acidaminococcus fermentans</name>
    <dbReference type="NCBI Taxonomy" id="905"/>
    <lineage>
        <taxon>Bacteria</taxon>
        <taxon>Bacillati</taxon>
        <taxon>Bacillota</taxon>
        <taxon>Negativicutes</taxon>
        <taxon>Acidaminococcales</taxon>
        <taxon>Acidaminococcaceae</taxon>
        <taxon>Acidaminococcus</taxon>
    </lineage>
</organism>
<evidence type="ECO:0000256" key="2">
    <source>
        <dbReference type="ARBA" id="ARBA00017703"/>
    </source>
</evidence>
<keyword evidence="5" id="KW-0235">DNA replication</keyword>
<gene>
    <name evidence="11" type="primary">holA</name>
    <name evidence="11" type="ORF">FX155_00850</name>
</gene>
<protein>
    <recommendedName>
        <fullName evidence="2">DNA polymerase III subunit delta</fullName>
        <ecNumber evidence="1">2.7.7.7</ecNumber>
    </recommendedName>
</protein>
<proteinExistence type="inferred from homology"/>
<dbReference type="InterPro" id="IPR027417">
    <property type="entry name" value="P-loop_NTPase"/>
</dbReference>
<evidence type="ECO:0000259" key="9">
    <source>
        <dbReference type="Pfam" id="PF06144"/>
    </source>
</evidence>
<comment type="caution">
    <text evidence="11">The sequence shown here is derived from an EMBL/GenBank/DDBJ whole genome shotgun (WGS) entry which is preliminary data.</text>
</comment>